<keyword evidence="1" id="KW-1185">Reference proteome</keyword>
<dbReference type="AlphaFoldDB" id="A0A7E4VJL0"/>
<name>A0A7E4VJL0_PANRE</name>
<protein>
    <submittedName>
        <fullName evidence="2">F-box domain-containing protein</fullName>
    </submittedName>
</protein>
<proteinExistence type="predicted"/>
<reference evidence="2" key="2">
    <citation type="submission" date="2020-10" db="UniProtKB">
        <authorList>
            <consortium name="WormBaseParasite"/>
        </authorList>
    </citation>
    <scope>IDENTIFICATION</scope>
</reference>
<evidence type="ECO:0000313" key="2">
    <source>
        <dbReference type="WBParaSite" id="Pan_g21583.t1"/>
    </source>
</evidence>
<dbReference type="Proteomes" id="UP000492821">
    <property type="component" value="Unassembled WGS sequence"/>
</dbReference>
<dbReference type="WBParaSite" id="Pan_g21583.t1">
    <property type="protein sequence ID" value="Pan_g21583.t1"/>
    <property type="gene ID" value="Pan_g21583"/>
</dbReference>
<organism evidence="1 2">
    <name type="scientific">Panagrellus redivivus</name>
    <name type="common">Microworm</name>
    <dbReference type="NCBI Taxonomy" id="6233"/>
    <lineage>
        <taxon>Eukaryota</taxon>
        <taxon>Metazoa</taxon>
        <taxon>Ecdysozoa</taxon>
        <taxon>Nematoda</taxon>
        <taxon>Chromadorea</taxon>
        <taxon>Rhabditida</taxon>
        <taxon>Tylenchina</taxon>
        <taxon>Panagrolaimomorpha</taxon>
        <taxon>Panagrolaimoidea</taxon>
        <taxon>Panagrolaimidae</taxon>
        <taxon>Panagrellus</taxon>
    </lineage>
</organism>
<accession>A0A7E4VJL0</accession>
<evidence type="ECO:0000313" key="1">
    <source>
        <dbReference type="Proteomes" id="UP000492821"/>
    </source>
</evidence>
<sequence>MPYPIIKLAYGLRRRLAELATPVERYDLQIAAGIISICPPRLQLIQKNAKRIKVIFEKSVLEVHHFEDSTPFSCSNDNLLICNSWMSMHMLDLKHLTSGMFNHIICRPFSLNIWNCNMSRSFIDAASKITSSTVKELGIFNSSNKDYSISFTDLLAAFPNVTDIKVQFTPFSKNWAFEILQFKQNLLESLFFIIPSVKALKKFNFKGIIDILRGQRPGFYLIICVLKEYEDNELNIPQLKKLDNKLTCDGRRSMYTSTVEIRWMGGSRSWYLPIERRSRNYPY</sequence>
<reference evidence="1" key="1">
    <citation type="journal article" date="2013" name="Genetics">
        <title>The draft genome and transcriptome of Panagrellus redivivus are shaped by the harsh demands of a free-living lifestyle.</title>
        <authorList>
            <person name="Srinivasan J."/>
            <person name="Dillman A.R."/>
            <person name="Macchietto M.G."/>
            <person name="Heikkinen L."/>
            <person name="Lakso M."/>
            <person name="Fracchia K.M."/>
            <person name="Antoshechkin I."/>
            <person name="Mortazavi A."/>
            <person name="Wong G."/>
            <person name="Sternberg P.W."/>
        </authorList>
    </citation>
    <scope>NUCLEOTIDE SEQUENCE [LARGE SCALE GENOMIC DNA]</scope>
    <source>
        <strain evidence="1">MT8872</strain>
    </source>
</reference>